<dbReference type="EMBL" id="CAJVQC010102135">
    <property type="protein sequence ID" value="CAG8831745.1"/>
    <property type="molecule type" value="Genomic_DNA"/>
</dbReference>
<name>A0ACA9SC57_9GLOM</name>
<comment type="caution">
    <text evidence="1">The sequence shown here is derived from an EMBL/GenBank/DDBJ whole genome shotgun (WGS) entry which is preliminary data.</text>
</comment>
<evidence type="ECO:0000313" key="1">
    <source>
        <dbReference type="EMBL" id="CAG8831745.1"/>
    </source>
</evidence>
<feature type="non-terminal residue" evidence="1">
    <location>
        <position position="1"/>
    </location>
</feature>
<accession>A0ACA9SC57</accession>
<keyword evidence="2" id="KW-1185">Reference proteome</keyword>
<gene>
    <name evidence="1" type="ORF">RPERSI_LOCUS28248</name>
</gene>
<protein>
    <submittedName>
        <fullName evidence="1">468_t:CDS:1</fullName>
    </submittedName>
</protein>
<dbReference type="Proteomes" id="UP000789920">
    <property type="component" value="Unassembled WGS sequence"/>
</dbReference>
<feature type="non-terminal residue" evidence="1">
    <location>
        <position position="65"/>
    </location>
</feature>
<sequence>DMEPEDIDSLSDSIELVSGLTFQNWDKFEIWLHKYVIKEGFSYKTRTSKYDQDILKRAVFEYTKS</sequence>
<reference evidence="1" key="1">
    <citation type="submission" date="2021-06" db="EMBL/GenBank/DDBJ databases">
        <authorList>
            <person name="Kallberg Y."/>
            <person name="Tangrot J."/>
            <person name="Rosling A."/>
        </authorList>
    </citation>
    <scope>NUCLEOTIDE SEQUENCE</scope>
    <source>
        <strain evidence="1">MA461A</strain>
    </source>
</reference>
<organism evidence="1 2">
    <name type="scientific">Racocetra persica</name>
    <dbReference type="NCBI Taxonomy" id="160502"/>
    <lineage>
        <taxon>Eukaryota</taxon>
        <taxon>Fungi</taxon>
        <taxon>Fungi incertae sedis</taxon>
        <taxon>Mucoromycota</taxon>
        <taxon>Glomeromycotina</taxon>
        <taxon>Glomeromycetes</taxon>
        <taxon>Diversisporales</taxon>
        <taxon>Gigasporaceae</taxon>
        <taxon>Racocetra</taxon>
    </lineage>
</organism>
<proteinExistence type="predicted"/>
<evidence type="ECO:0000313" key="2">
    <source>
        <dbReference type="Proteomes" id="UP000789920"/>
    </source>
</evidence>